<dbReference type="PANTHER" id="PTHR31780">
    <property type="entry name" value="STRESS RESPONSE PROTEIN NST1-RELATED"/>
    <property type="match status" value="1"/>
</dbReference>
<evidence type="ECO:0000313" key="2">
    <source>
        <dbReference type="EMBL" id="TKA46402.1"/>
    </source>
</evidence>
<accession>A0A4U0VCR8</accession>
<feature type="compositionally biased region" description="Basic and acidic residues" evidence="1">
    <location>
        <begin position="38"/>
        <end position="60"/>
    </location>
</feature>
<feature type="region of interest" description="Disordered" evidence="1">
    <location>
        <begin position="38"/>
        <end position="381"/>
    </location>
</feature>
<gene>
    <name evidence="2" type="ORF">B0A54_02233</name>
</gene>
<dbReference type="AlphaFoldDB" id="A0A4U0VCR8"/>
<feature type="compositionally biased region" description="Basic and acidic residues" evidence="1">
    <location>
        <begin position="72"/>
        <end position="207"/>
    </location>
</feature>
<proteinExistence type="predicted"/>
<dbReference type="STRING" id="329885.A0A4U0VCR8"/>
<feature type="compositionally biased region" description="Polar residues" evidence="1">
    <location>
        <begin position="343"/>
        <end position="359"/>
    </location>
</feature>
<dbReference type="Proteomes" id="UP000310066">
    <property type="component" value="Unassembled WGS sequence"/>
</dbReference>
<feature type="compositionally biased region" description="Polar residues" evidence="1">
    <location>
        <begin position="240"/>
        <end position="251"/>
    </location>
</feature>
<organism evidence="2 3">
    <name type="scientific">Friedmanniomyces endolithicus</name>
    <dbReference type="NCBI Taxonomy" id="329885"/>
    <lineage>
        <taxon>Eukaryota</taxon>
        <taxon>Fungi</taxon>
        <taxon>Dikarya</taxon>
        <taxon>Ascomycota</taxon>
        <taxon>Pezizomycotina</taxon>
        <taxon>Dothideomycetes</taxon>
        <taxon>Dothideomycetidae</taxon>
        <taxon>Mycosphaerellales</taxon>
        <taxon>Teratosphaeriaceae</taxon>
        <taxon>Friedmanniomyces</taxon>
    </lineage>
</organism>
<dbReference type="InterPro" id="IPR051195">
    <property type="entry name" value="Fungal_stress_NST1"/>
</dbReference>
<feature type="compositionally biased region" description="Polar residues" evidence="1">
    <location>
        <begin position="323"/>
        <end position="332"/>
    </location>
</feature>
<sequence>MQEGRRMFQIFAARMFEQRVLNAYREKVAAERQAKLLEELQDEDKTKAEREAKKQRDALKKKEKKKQQQQTKAEEKARRDVEKAAEEAQLREVEEKKLEEQRRRKEEQRKKKEEEKRKQDEERTRKEADRVRRLQEEQQRRDDAERKAREQKAAEKAKKDEQRKRERDEREARDKEARDRKGQEDREKKEREAEAKAEREGKEREKLAQQPAQPPQPQKHHPQIVKRPSQIGMVAVPGVQETSSHSRQLSASEKERFESAVNQPIARPAPIQRPSSVKPLSQERKGSNTDIDDLSKHLGSSALLADDDEPLPTTGDGRRASVMQGTGRNGPSGSMGPLGGFGSQPSAFGAPSSNWSTPSLPFGQGSGLGQPSWSALPTPSIGSWSQNQSAFGANGAFGSLGGMPTHHRSSGLGVSRPLTIRLAVCQACKQLANAARGEDDGFYGVDVLLRQIESNRPMLDSAPSLREIEEICETEGDSQNGGGELHIRRNEAAGDGGFAVKWDRLVGTPDQSRGPAGLGEIGSPLPSKTSLAFGAPGMGRVGLGNGGGGFQSLGAVGSSGF</sequence>
<evidence type="ECO:0000313" key="3">
    <source>
        <dbReference type="Proteomes" id="UP000310066"/>
    </source>
</evidence>
<comment type="caution">
    <text evidence="2">The sequence shown here is derived from an EMBL/GenBank/DDBJ whole genome shotgun (WGS) entry which is preliminary data.</text>
</comment>
<dbReference type="PANTHER" id="PTHR31780:SF10">
    <property type="entry name" value="LD36051P"/>
    <property type="match status" value="1"/>
</dbReference>
<feature type="compositionally biased region" description="Polar residues" evidence="1">
    <location>
        <begin position="369"/>
        <end position="381"/>
    </location>
</feature>
<dbReference type="EMBL" id="NAJP01000008">
    <property type="protein sequence ID" value="TKA46402.1"/>
    <property type="molecule type" value="Genomic_DNA"/>
</dbReference>
<name>A0A4U0VCR8_9PEZI</name>
<reference evidence="2 3" key="1">
    <citation type="submission" date="2017-03" db="EMBL/GenBank/DDBJ databases">
        <title>Genomes of endolithic fungi from Antarctica.</title>
        <authorList>
            <person name="Coleine C."/>
            <person name="Masonjones S."/>
            <person name="Stajich J.E."/>
        </authorList>
    </citation>
    <scope>NUCLEOTIDE SEQUENCE [LARGE SCALE GENOMIC DNA]</scope>
    <source>
        <strain evidence="2 3">CCFEE 5311</strain>
    </source>
</reference>
<dbReference type="OrthoDB" id="21629at2759"/>
<evidence type="ECO:0000256" key="1">
    <source>
        <dbReference type="SAM" id="MobiDB-lite"/>
    </source>
</evidence>
<evidence type="ECO:0008006" key="4">
    <source>
        <dbReference type="Google" id="ProtNLM"/>
    </source>
</evidence>
<protein>
    <recommendedName>
        <fullName evidence="4">Stress response protein NST1</fullName>
    </recommendedName>
</protein>